<gene>
    <name evidence="1" type="ORF">SAMN05444281_1000</name>
</gene>
<proteinExistence type="predicted"/>
<dbReference type="STRING" id="1195760.SAMN05444281_1000"/>
<reference evidence="2" key="1">
    <citation type="submission" date="2016-11" db="EMBL/GenBank/DDBJ databases">
        <authorList>
            <person name="Varghese N."/>
            <person name="Submissions S."/>
        </authorList>
    </citation>
    <scope>NUCLEOTIDE SEQUENCE [LARGE SCALE GENOMIC DNA]</scope>
    <source>
        <strain evidence="2">DSM 100572</strain>
    </source>
</reference>
<protein>
    <submittedName>
        <fullName evidence="1">Uncharacterized protein</fullName>
    </submittedName>
</protein>
<name>A0A1M5U2N8_9FLAO</name>
<accession>A0A1M5U2N8</accession>
<evidence type="ECO:0000313" key="2">
    <source>
        <dbReference type="Proteomes" id="UP000184109"/>
    </source>
</evidence>
<dbReference type="AlphaFoldDB" id="A0A1M5U2N8"/>
<keyword evidence="2" id="KW-1185">Reference proteome</keyword>
<evidence type="ECO:0000313" key="1">
    <source>
        <dbReference type="EMBL" id="SHH57297.1"/>
    </source>
</evidence>
<sequence length="52" mass="6000">MIKNYSDSSLDKKMNTSTLKPRKETVSFLLSFSKSLSIVKGNMLKEIRFDKN</sequence>
<dbReference type="EMBL" id="FQXQ01000002">
    <property type="protein sequence ID" value="SHH57297.1"/>
    <property type="molecule type" value="Genomic_DNA"/>
</dbReference>
<organism evidence="1 2">
    <name type="scientific">Wenyingzhuangia marina</name>
    <dbReference type="NCBI Taxonomy" id="1195760"/>
    <lineage>
        <taxon>Bacteria</taxon>
        <taxon>Pseudomonadati</taxon>
        <taxon>Bacteroidota</taxon>
        <taxon>Flavobacteriia</taxon>
        <taxon>Flavobacteriales</taxon>
        <taxon>Flavobacteriaceae</taxon>
        <taxon>Wenyingzhuangia</taxon>
    </lineage>
</organism>
<dbReference type="Proteomes" id="UP000184109">
    <property type="component" value="Unassembled WGS sequence"/>
</dbReference>